<name>A0A2X4R8J5_9CORY</name>
<dbReference type="Proteomes" id="UP000594905">
    <property type="component" value="Chromosome"/>
</dbReference>
<evidence type="ECO:0000313" key="1">
    <source>
        <dbReference type="EMBL" id="QPS59866.1"/>
    </source>
</evidence>
<reference evidence="1 4" key="2">
    <citation type="submission" date="2020-12" db="EMBL/GenBank/DDBJ databases">
        <title>FDA dAtabase for Regulatory Grade micrObial Sequences (FDA-ARGOS): Supporting development and validation of Infectious Disease Dx tests.</title>
        <authorList>
            <person name="Sproer C."/>
            <person name="Gronow S."/>
            <person name="Severitt S."/>
            <person name="Schroder I."/>
            <person name="Tallon L."/>
            <person name="Sadzewicz L."/>
            <person name="Zhao X."/>
            <person name="Boylan J."/>
            <person name="Ott S."/>
            <person name="Bowen H."/>
            <person name="Vavikolanu K."/>
            <person name="Mehta A."/>
            <person name="Aluvathingal J."/>
            <person name="Nadendla S."/>
            <person name="Lowell S."/>
            <person name="Myers T."/>
            <person name="Yan Y."/>
            <person name="Sichtig H."/>
        </authorList>
    </citation>
    <scope>NUCLEOTIDE SEQUENCE [LARGE SCALE GENOMIC DNA]</scope>
    <source>
        <strain evidence="1 4">FDAARGOS_894</strain>
    </source>
</reference>
<reference evidence="2 3" key="1">
    <citation type="submission" date="2018-06" db="EMBL/GenBank/DDBJ databases">
        <authorList>
            <consortium name="Pathogen Informatics"/>
            <person name="Doyle S."/>
        </authorList>
    </citation>
    <scope>NUCLEOTIDE SEQUENCE [LARGE SCALE GENOMIC DNA]</scope>
    <source>
        <strain evidence="2 3">NCTC10288</strain>
    </source>
</reference>
<dbReference type="KEGG" id="cmin:NCTC10288_00143"/>
<gene>
    <name evidence="1" type="ORF">I6G51_01190</name>
    <name evidence="2" type="ORF">NCTC10288_00143</name>
</gene>
<sequence length="318" mass="35905">MSQSHYEPAFGTPTERFEHAVRLSFHRDKSLEAQGVESLTFFIIWQRDQGFTVANVAEIKGSQPFDRSVNYDQAEQLTHGNLLRNLFPPNFAGEMHRPFEARNTEMARNIVSTVLAVRYDRALDSFCYDRKDYFDNYQLPSSLDDLVPTAQDLKARCEKNAQTGARSYPILDHAAPTEAFGNGTGGDSEAVVKKLIDQIDNDIQVFNHTISSPWDGFAINFLVRNTADGIQLRQVDALFCWQDGTYHVAPIARSAVEQTAVALVEDQSYGQKFDLAVIRLKYRNGDGFALRIEWNEDAVPHVASPHTAPSFVRTEWPL</sequence>
<dbReference type="RefSeq" id="WP_039672666.1">
    <property type="nucleotide sequence ID" value="NZ_CP065689.1"/>
</dbReference>
<dbReference type="AlphaFoldDB" id="A0A2X4R8J5"/>
<dbReference type="EMBL" id="LS483460">
    <property type="protein sequence ID" value="SQH98263.1"/>
    <property type="molecule type" value="Genomic_DNA"/>
</dbReference>
<accession>A0A2X4R8J5</accession>
<evidence type="ECO:0000313" key="2">
    <source>
        <dbReference type="EMBL" id="SQH98263.1"/>
    </source>
</evidence>
<organism evidence="2 3">
    <name type="scientific">Corynebacterium minutissimum</name>
    <dbReference type="NCBI Taxonomy" id="38301"/>
    <lineage>
        <taxon>Bacteria</taxon>
        <taxon>Bacillati</taxon>
        <taxon>Actinomycetota</taxon>
        <taxon>Actinomycetes</taxon>
        <taxon>Mycobacteriales</taxon>
        <taxon>Corynebacteriaceae</taxon>
        <taxon>Corynebacterium</taxon>
    </lineage>
</organism>
<proteinExistence type="predicted"/>
<evidence type="ECO:0000313" key="4">
    <source>
        <dbReference type="Proteomes" id="UP000594905"/>
    </source>
</evidence>
<dbReference type="GeneID" id="70782092"/>
<dbReference type="Proteomes" id="UP000249264">
    <property type="component" value="Chromosome 1"/>
</dbReference>
<evidence type="ECO:0000313" key="3">
    <source>
        <dbReference type="Proteomes" id="UP000249264"/>
    </source>
</evidence>
<protein>
    <submittedName>
        <fullName evidence="2">Uncharacterized protein</fullName>
    </submittedName>
</protein>
<keyword evidence="4" id="KW-1185">Reference proteome</keyword>
<dbReference type="EMBL" id="CP065689">
    <property type="protein sequence ID" value="QPS59866.1"/>
    <property type="molecule type" value="Genomic_DNA"/>
</dbReference>